<dbReference type="AlphaFoldDB" id="A0A8S1HQ62"/>
<sequence>MHAECSREENLKKKFDSVEAEHEAFSLRSNRKVVFKERPDDRRVISVNQSCLLATLRCCHNLVDTSNQMITTVYFARLADIQKGRDIEQKKRWCEQKGVAPHNSQAADAKLSSVFS</sequence>
<keyword evidence="2" id="KW-1185">Reference proteome</keyword>
<name>A0A8S1HQ62_9PELO</name>
<reference evidence="1" key="1">
    <citation type="submission" date="2020-10" db="EMBL/GenBank/DDBJ databases">
        <authorList>
            <person name="Kikuchi T."/>
        </authorList>
    </citation>
    <scope>NUCLEOTIDE SEQUENCE</scope>
    <source>
        <strain evidence="1">NKZ352</strain>
    </source>
</reference>
<proteinExistence type="predicted"/>
<dbReference type="EMBL" id="CAJGYM010000072">
    <property type="protein sequence ID" value="CAD6196406.1"/>
    <property type="molecule type" value="Genomic_DNA"/>
</dbReference>
<comment type="caution">
    <text evidence="1">The sequence shown here is derived from an EMBL/GenBank/DDBJ whole genome shotgun (WGS) entry which is preliminary data.</text>
</comment>
<evidence type="ECO:0000313" key="2">
    <source>
        <dbReference type="Proteomes" id="UP000835052"/>
    </source>
</evidence>
<gene>
    <name evidence="1" type="ORF">CAUJ_LOCUS12320</name>
</gene>
<organism evidence="1 2">
    <name type="scientific">Caenorhabditis auriculariae</name>
    <dbReference type="NCBI Taxonomy" id="2777116"/>
    <lineage>
        <taxon>Eukaryota</taxon>
        <taxon>Metazoa</taxon>
        <taxon>Ecdysozoa</taxon>
        <taxon>Nematoda</taxon>
        <taxon>Chromadorea</taxon>
        <taxon>Rhabditida</taxon>
        <taxon>Rhabditina</taxon>
        <taxon>Rhabditomorpha</taxon>
        <taxon>Rhabditoidea</taxon>
        <taxon>Rhabditidae</taxon>
        <taxon>Peloderinae</taxon>
        <taxon>Caenorhabditis</taxon>
    </lineage>
</organism>
<dbReference type="Proteomes" id="UP000835052">
    <property type="component" value="Unassembled WGS sequence"/>
</dbReference>
<accession>A0A8S1HQ62</accession>
<evidence type="ECO:0000313" key="1">
    <source>
        <dbReference type="EMBL" id="CAD6196406.1"/>
    </source>
</evidence>
<protein>
    <submittedName>
        <fullName evidence="1">Uncharacterized protein</fullName>
    </submittedName>
</protein>